<dbReference type="Proteomes" id="UP001152797">
    <property type="component" value="Unassembled WGS sequence"/>
</dbReference>
<dbReference type="EMBL" id="CAMXCT010000055">
    <property type="protein sequence ID" value="CAI3973129.1"/>
    <property type="molecule type" value="Genomic_DNA"/>
</dbReference>
<reference evidence="1" key="1">
    <citation type="submission" date="2022-10" db="EMBL/GenBank/DDBJ databases">
        <authorList>
            <person name="Chen Y."/>
            <person name="Dougan E. K."/>
            <person name="Chan C."/>
            <person name="Rhodes N."/>
            <person name="Thang M."/>
        </authorList>
    </citation>
    <scope>NUCLEOTIDE SEQUENCE</scope>
</reference>
<keyword evidence="3" id="KW-1185">Reference proteome</keyword>
<dbReference type="AlphaFoldDB" id="A0A9P1FDR8"/>
<evidence type="ECO:0000313" key="2">
    <source>
        <dbReference type="EMBL" id="CAL1126504.1"/>
    </source>
</evidence>
<protein>
    <submittedName>
        <fullName evidence="1">Uncharacterized protein</fullName>
    </submittedName>
</protein>
<organism evidence="1">
    <name type="scientific">Cladocopium goreaui</name>
    <dbReference type="NCBI Taxonomy" id="2562237"/>
    <lineage>
        <taxon>Eukaryota</taxon>
        <taxon>Sar</taxon>
        <taxon>Alveolata</taxon>
        <taxon>Dinophyceae</taxon>
        <taxon>Suessiales</taxon>
        <taxon>Symbiodiniaceae</taxon>
        <taxon>Cladocopium</taxon>
    </lineage>
</organism>
<gene>
    <name evidence="1" type="ORF">C1SCF055_LOCUS1653</name>
</gene>
<evidence type="ECO:0000313" key="3">
    <source>
        <dbReference type="Proteomes" id="UP001152797"/>
    </source>
</evidence>
<proteinExistence type="predicted"/>
<name>A0A9P1FDR8_9DINO</name>
<sequence>MCLQDQEEALGRDRRPKAFSTLAVVEEGPKAHVLWELFLSAKKVCLHLFRSLRQNLHLLMEKEVKTLMLPPRQLKGGKSVKPSFKPLSSFAHRDGGPLRRVPKSWTLAVMAGSD</sequence>
<evidence type="ECO:0000313" key="1">
    <source>
        <dbReference type="EMBL" id="CAI3973129.1"/>
    </source>
</evidence>
<accession>A0A9P1FDR8</accession>
<dbReference type="EMBL" id="CAMXCT030000055">
    <property type="protein sequence ID" value="CAL4760441.1"/>
    <property type="molecule type" value="Genomic_DNA"/>
</dbReference>
<comment type="caution">
    <text evidence="1">The sequence shown here is derived from an EMBL/GenBank/DDBJ whole genome shotgun (WGS) entry which is preliminary data.</text>
</comment>
<dbReference type="EMBL" id="CAMXCT020000055">
    <property type="protein sequence ID" value="CAL1126504.1"/>
    <property type="molecule type" value="Genomic_DNA"/>
</dbReference>
<reference evidence="2" key="2">
    <citation type="submission" date="2024-04" db="EMBL/GenBank/DDBJ databases">
        <authorList>
            <person name="Chen Y."/>
            <person name="Shah S."/>
            <person name="Dougan E. K."/>
            <person name="Thang M."/>
            <person name="Chan C."/>
        </authorList>
    </citation>
    <scope>NUCLEOTIDE SEQUENCE [LARGE SCALE GENOMIC DNA]</scope>
</reference>